<name>A0ABS6EXE3_9CLOT</name>
<dbReference type="GO" id="GO:0016746">
    <property type="term" value="F:acyltransferase activity"/>
    <property type="evidence" value="ECO:0007669"/>
    <property type="project" value="UniProtKB-KW"/>
</dbReference>
<evidence type="ECO:0000256" key="1">
    <source>
        <dbReference type="ARBA" id="ARBA00022679"/>
    </source>
</evidence>
<dbReference type="Pfam" id="PF00583">
    <property type="entry name" value="Acetyltransf_1"/>
    <property type="match status" value="1"/>
</dbReference>
<dbReference type="PROSITE" id="PS51186">
    <property type="entry name" value="GNAT"/>
    <property type="match status" value="1"/>
</dbReference>
<dbReference type="Proteomes" id="UP000736583">
    <property type="component" value="Unassembled WGS sequence"/>
</dbReference>
<evidence type="ECO:0000313" key="4">
    <source>
        <dbReference type="EMBL" id="MBU5590892.1"/>
    </source>
</evidence>
<proteinExistence type="predicted"/>
<evidence type="ECO:0000259" key="3">
    <source>
        <dbReference type="PROSITE" id="PS51186"/>
    </source>
</evidence>
<dbReference type="EC" id="2.3.1.-" evidence="4"/>
<feature type="domain" description="N-acetyltransferase" evidence="3">
    <location>
        <begin position="4"/>
        <end position="153"/>
    </location>
</feature>
<dbReference type="InterPro" id="IPR000182">
    <property type="entry name" value="GNAT_dom"/>
</dbReference>
<keyword evidence="5" id="KW-1185">Reference proteome</keyword>
<dbReference type="PANTHER" id="PTHR13947:SF51">
    <property type="entry name" value="N-ACETYLTRANSFERASE 14-RELATED"/>
    <property type="match status" value="1"/>
</dbReference>
<keyword evidence="1 4" id="KW-0808">Transferase</keyword>
<dbReference type="CDD" id="cd04301">
    <property type="entry name" value="NAT_SF"/>
    <property type="match status" value="1"/>
</dbReference>
<dbReference type="PANTHER" id="PTHR13947">
    <property type="entry name" value="GNAT FAMILY N-ACETYLTRANSFERASE"/>
    <property type="match status" value="1"/>
</dbReference>
<keyword evidence="2 4" id="KW-0012">Acyltransferase</keyword>
<dbReference type="RefSeq" id="WP_216455975.1">
    <property type="nucleotide sequence ID" value="NZ_JAHLQL010000001.1"/>
</dbReference>
<sequence>MEKILIREMNKGEDIPYELLLLADPSREIIKDYINRGICYLGFIENSLVGVYILLRTRPFTLELVNVAVDERYQGKGIGKTLVLDAISKAREKGAKTLEIGTGNSSIMQLALYQKCGLRITGIDKDFFKRHYKEKILENGIECIDMIRLSMDL</sequence>
<comment type="caution">
    <text evidence="4">The sequence shown here is derived from an EMBL/GenBank/DDBJ whole genome shotgun (WGS) entry which is preliminary data.</text>
</comment>
<evidence type="ECO:0000256" key="2">
    <source>
        <dbReference type="ARBA" id="ARBA00023315"/>
    </source>
</evidence>
<protein>
    <submittedName>
        <fullName evidence="4">GNAT family N-acetyltransferase</fullName>
        <ecNumber evidence="4">2.3.1.-</ecNumber>
    </submittedName>
</protein>
<dbReference type="InterPro" id="IPR050769">
    <property type="entry name" value="NAT_camello-type"/>
</dbReference>
<reference evidence="4 5" key="1">
    <citation type="submission" date="2021-06" db="EMBL/GenBank/DDBJ databases">
        <authorList>
            <person name="Sun Q."/>
            <person name="Li D."/>
        </authorList>
    </citation>
    <scope>NUCLEOTIDE SEQUENCE [LARGE SCALE GENOMIC DNA]</scope>
    <source>
        <strain evidence="4 5">MSJ-4</strain>
    </source>
</reference>
<gene>
    <name evidence="4" type="ORF">KQI89_03870</name>
</gene>
<evidence type="ECO:0000313" key="5">
    <source>
        <dbReference type="Proteomes" id="UP000736583"/>
    </source>
</evidence>
<accession>A0ABS6EXE3</accession>
<dbReference type="EMBL" id="JAHLQL010000001">
    <property type="protein sequence ID" value="MBU5590892.1"/>
    <property type="molecule type" value="Genomic_DNA"/>
</dbReference>
<organism evidence="4 5">
    <name type="scientific">Clostridium simiarum</name>
    <dbReference type="NCBI Taxonomy" id="2841506"/>
    <lineage>
        <taxon>Bacteria</taxon>
        <taxon>Bacillati</taxon>
        <taxon>Bacillota</taxon>
        <taxon>Clostridia</taxon>
        <taxon>Eubacteriales</taxon>
        <taxon>Clostridiaceae</taxon>
        <taxon>Clostridium</taxon>
    </lineage>
</organism>